<proteinExistence type="predicted"/>
<dbReference type="InterPro" id="IPR049352">
    <property type="entry name" value="Rost"/>
</dbReference>
<dbReference type="PANTHER" id="PTHR12242:SF46">
    <property type="entry name" value="IP08657P-RELATED"/>
    <property type="match status" value="1"/>
</dbReference>
<dbReference type="PANTHER" id="PTHR12242">
    <property type="entry name" value="OS02G0130600 PROTEIN-RELATED"/>
    <property type="match status" value="1"/>
</dbReference>
<dbReference type="AlphaFoldDB" id="A0A0L0CMJ3"/>
<evidence type="ECO:0000313" key="3">
    <source>
        <dbReference type="Proteomes" id="UP000037069"/>
    </source>
</evidence>
<evidence type="ECO:0000313" key="2">
    <source>
        <dbReference type="EMBL" id="KNC33573.1"/>
    </source>
</evidence>
<feature type="transmembrane region" description="Helical" evidence="1">
    <location>
        <begin position="154"/>
        <end position="179"/>
    </location>
</feature>
<feature type="transmembrane region" description="Helical" evidence="1">
    <location>
        <begin position="259"/>
        <end position="283"/>
    </location>
</feature>
<dbReference type="STRING" id="7375.A0A0L0CMJ3"/>
<dbReference type="Pfam" id="PF21534">
    <property type="entry name" value="Rost"/>
    <property type="match status" value="1"/>
</dbReference>
<sequence length="303" mass="35580">MNIGLEVLARRIWYQLTGNRLRVNCGILWGTAWALIKMRNNEQGCWHRTFHPIAKEFQKDKFGFSHEPVDDFLKSQWQTSQKSFLWLLYRWGLAICFCIGVFGSLVQQWAQGRWFIYLTDWGFFLCMFVSVFGAVITTIFYFKPDKFVANCGVIKFYWLSHWSTLVVATVITFMYWLFIYPTDDARASDLYNLWAHGFNSVLMLLDHMLVAFPTRILHFIYPLILGLAYGVFSIIYYFAGGVDINGNRYIYEILDWSQPGWATLVIFGCLILVLIFCFLLFCLYKLRKTIYCKCNNSKMTITA</sequence>
<dbReference type="OrthoDB" id="419711at2759"/>
<keyword evidence="1" id="KW-0812">Transmembrane</keyword>
<comment type="caution">
    <text evidence="2">The sequence shown here is derived from an EMBL/GenBank/DDBJ whole genome shotgun (WGS) entry which is preliminary data.</text>
</comment>
<dbReference type="EMBL" id="JRES01000175">
    <property type="protein sequence ID" value="KNC33573.1"/>
    <property type="molecule type" value="Genomic_DNA"/>
</dbReference>
<keyword evidence="3" id="KW-1185">Reference proteome</keyword>
<organism evidence="2 3">
    <name type="scientific">Lucilia cuprina</name>
    <name type="common">Green bottle fly</name>
    <name type="synonym">Australian sheep blowfly</name>
    <dbReference type="NCBI Taxonomy" id="7375"/>
    <lineage>
        <taxon>Eukaryota</taxon>
        <taxon>Metazoa</taxon>
        <taxon>Ecdysozoa</taxon>
        <taxon>Arthropoda</taxon>
        <taxon>Hexapoda</taxon>
        <taxon>Insecta</taxon>
        <taxon>Pterygota</taxon>
        <taxon>Neoptera</taxon>
        <taxon>Endopterygota</taxon>
        <taxon>Diptera</taxon>
        <taxon>Brachycera</taxon>
        <taxon>Muscomorpha</taxon>
        <taxon>Oestroidea</taxon>
        <taxon>Calliphoridae</taxon>
        <taxon>Luciliinae</taxon>
        <taxon>Lucilia</taxon>
    </lineage>
</organism>
<feature type="transmembrane region" description="Helical" evidence="1">
    <location>
        <begin position="191"/>
        <end position="212"/>
    </location>
</feature>
<dbReference type="GO" id="GO:0016020">
    <property type="term" value="C:membrane"/>
    <property type="evidence" value="ECO:0007669"/>
    <property type="project" value="TreeGrafter"/>
</dbReference>
<dbReference type="OMA" id="YFWAGGI"/>
<feature type="transmembrane region" description="Helical" evidence="1">
    <location>
        <begin position="84"/>
        <end position="109"/>
    </location>
</feature>
<protein>
    <submittedName>
        <fullName evidence="2">Protein rolling stone</fullName>
    </submittedName>
</protein>
<reference evidence="2 3" key="1">
    <citation type="journal article" date="2015" name="Nat. Commun.">
        <title>Lucilia cuprina genome unlocks parasitic fly biology to underpin future interventions.</title>
        <authorList>
            <person name="Anstead C.A."/>
            <person name="Korhonen P.K."/>
            <person name="Young N.D."/>
            <person name="Hall R.S."/>
            <person name="Jex A.R."/>
            <person name="Murali S.C."/>
            <person name="Hughes D.S."/>
            <person name="Lee S.F."/>
            <person name="Perry T."/>
            <person name="Stroehlein A.J."/>
            <person name="Ansell B.R."/>
            <person name="Breugelmans B."/>
            <person name="Hofmann A."/>
            <person name="Qu J."/>
            <person name="Dugan S."/>
            <person name="Lee S.L."/>
            <person name="Chao H."/>
            <person name="Dinh H."/>
            <person name="Han Y."/>
            <person name="Doddapaneni H.V."/>
            <person name="Worley K.C."/>
            <person name="Muzny D.M."/>
            <person name="Ioannidis P."/>
            <person name="Waterhouse R.M."/>
            <person name="Zdobnov E.M."/>
            <person name="James P.J."/>
            <person name="Bagnall N.H."/>
            <person name="Kotze A.C."/>
            <person name="Gibbs R.A."/>
            <person name="Richards S."/>
            <person name="Batterham P."/>
            <person name="Gasser R.B."/>
        </authorList>
    </citation>
    <scope>NUCLEOTIDE SEQUENCE [LARGE SCALE GENOMIC DNA]</scope>
    <source>
        <strain evidence="2 3">LS</strain>
        <tissue evidence="2">Full body</tissue>
    </source>
</reference>
<feature type="transmembrane region" description="Helical" evidence="1">
    <location>
        <begin position="219"/>
        <end position="239"/>
    </location>
</feature>
<accession>A0A0L0CMJ3</accession>
<keyword evidence="1" id="KW-0472">Membrane</keyword>
<keyword evidence="1" id="KW-1133">Transmembrane helix</keyword>
<dbReference type="Proteomes" id="UP000037069">
    <property type="component" value="Unassembled WGS sequence"/>
</dbReference>
<evidence type="ECO:0000256" key="1">
    <source>
        <dbReference type="SAM" id="Phobius"/>
    </source>
</evidence>
<name>A0A0L0CMJ3_LUCCU</name>
<feature type="transmembrane region" description="Helical" evidence="1">
    <location>
        <begin position="121"/>
        <end position="142"/>
    </location>
</feature>
<gene>
    <name evidence="2" type="ORF">FF38_06848</name>
</gene>